<sequence length="168" mass="18797">MAVTESVQPETKPTHPGYFCIVRQGTPEQYCSKLIAERDYPKGSIIAELKGLTPGPKRYSSVQVSKDKHIELNSDLVFMNHSCDPSTHMDTDGMAVRALKDIKTGDELTFFYPSTEWDMAQPFDCWCGASQCVKQVTGAKHLSTETLNNFVIVEHIKELLAERDQAQA</sequence>
<dbReference type="InterPro" id="IPR046341">
    <property type="entry name" value="SET_dom_sf"/>
</dbReference>
<dbReference type="Pfam" id="PF00856">
    <property type="entry name" value="SET"/>
    <property type="match status" value="1"/>
</dbReference>
<dbReference type="EMBL" id="JAEPRB010000001">
    <property type="protein sequence ID" value="KAG2228308.1"/>
    <property type="molecule type" value="Genomic_DNA"/>
</dbReference>
<keyword evidence="3" id="KW-1185">Reference proteome</keyword>
<dbReference type="InterPro" id="IPR053201">
    <property type="entry name" value="Flavunoidine_N-MTase"/>
</dbReference>
<dbReference type="OrthoDB" id="5984008at2759"/>
<dbReference type="AlphaFoldDB" id="A0A8H7VTK9"/>
<name>A0A8H7VTK9_9FUNG</name>
<dbReference type="InterPro" id="IPR001214">
    <property type="entry name" value="SET_dom"/>
</dbReference>
<evidence type="ECO:0000313" key="2">
    <source>
        <dbReference type="EMBL" id="KAG2228308.1"/>
    </source>
</evidence>
<feature type="domain" description="SET" evidence="1">
    <location>
        <begin position="7"/>
        <end position="113"/>
    </location>
</feature>
<dbReference type="PANTHER" id="PTHR12350">
    <property type="entry name" value="HISTONE-LYSINE N-METHYLTRANSFERASE-RELATED"/>
    <property type="match status" value="1"/>
</dbReference>
<reference evidence="2 3" key="1">
    <citation type="submission" date="2020-12" db="EMBL/GenBank/DDBJ databases">
        <title>Metabolic potential, ecology and presence of endohyphal bacteria is reflected in genomic diversity of Mucoromycotina.</title>
        <authorList>
            <person name="Muszewska A."/>
            <person name="Okrasinska A."/>
            <person name="Steczkiewicz K."/>
            <person name="Drgas O."/>
            <person name="Orlowska M."/>
            <person name="Perlinska-Lenart U."/>
            <person name="Aleksandrzak-Piekarczyk T."/>
            <person name="Szatraj K."/>
            <person name="Zielenkiewicz U."/>
            <person name="Pilsyk S."/>
            <person name="Malc E."/>
            <person name="Mieczkowski P."/>
            <person name="Kruszewska J.S."/>
            <person name="Biernat P."/>
            <person name="Pawlowska J."/>
        </authorList>
    </citation>
    <scope>NUCLEOTIDE SEQUENCE [LARGE SCALE GENOMIC DNA]</scope>
    <source>
        <strain evidence="2 3">CBS 142.35</strain>
    </source>
</reference>
<dbReference type="SUPFAM" id="SSF82199">
    <property type="entry name" value="SET domain"/>
    <property type="match status" value="1"/>
</dbReference>
<evidence type="ECO:0000313" key="3">
    <source>
        <dbReference type="Proteomes" id="UP000646827"/>
    </source>
</evidence>
<proteinExistence type="predicted"/>
<evidence type="ECO:0000259" key="1">
    <source>
        <dbReference type="PROSITE" id="PS50280"/>
    </source>
</evidence>
<gene>
    <name evidence="2" type="ORF">INT45_011100</name>
</gene>
<comment type="caution">
    <text evidence="2">The sequence shown here is derived from an EMBL/GenBank/DDBJ whole genome shotgun (WGS) entry which is preliminary data.</text>
</comment>
<dbReference type="PANTHER" id="PTHR12350:SF19">
    <property type="entry name" value="SET DOMAIN-CONTAINING PROTEIN"/>
    <property type="match status" value="1"/>
</dbReference>
<organism evidence="2 3">
    <name type="scientific">Circinella minor</name>
    <dbReference type="NCBI Taxonomy" id="1195481"/>
    <lineage>
        <taxon>Eukaryota</taxon>
        <taxon>Fungi</taxon>
        <taxon>Fungi incertae sedis</taxon>
        <taxon>Mucoromycota</taxon>
        <taxon>Mucoromycotina</taxon>
        <taxon>Mucoromycetes</taxon>
        <taxon>Mucorales</taxon>
        <taxon>Lichtheimiaceae</taxon>
        <taxon>Circinella</taxon>
    </lineage>
</organism>
<dbReference type="Gene3D" id="2.170.270.10">
    <property type="entry name" value="SET domain"/>
    <property type="match status" value="1"/>
</dbReference>
<dbReference type="Proteomes" id="UP000646827">
    <property type="component" value="Unassembled WGS sequence"/>
</dbReference>
<accession>A0A8H7VTK9</accession>
<dbReference type="PROSITE" id="PS50280">
    <property type="entry name" value="SET"/>
    <property type="match status" value="1"/>
</dbReference>
<protein>
    <recommendedName>
        <fullName evidence="1">SET domain-containing protein</fullName>
    </recommendedName>
</protein>